<dbReference type="GO" id="GO:0016020">
    <property type="term" value="C:membrane"/>
    <property type="evidence" value="ECO:0007669"/>
    <property type="project" value="InterPro"/>
</dbReference>
<dbReference type="Proteomes" id="UP000298264">
    <property type="component" value="Unassembled WGS sequence"/>
</dbReference>
<dbReference type="Pfam" id="PF07228">
    <property type="entry name" value="SpoIIE"/>
    <property type="match status" value="1"/>
</dbReference>
<dbReference type="SMART" id="SM00304">
    <property type="entry name" value="HAMP"/>
    <property type="match status" value="1"/>
</dbReference>
<dbReference type="GO" id="GO:0007165">
    <property type="term" value="P:signal transduction"/>
    <property type="evidence" value="ECO:0007669"/>
    <property type="project" value="InterPro"/>
</dbReference>
<evidence type="ECO:0000259" key="3">
    <source>
        <dbReference type="PROSITE" id="PS50885"/>
    </source>
</evidence>
<proteinExistence type="predicted"/>
<dbReference type="InterPro" id="IPR052016">
    <property type="entry name" value="Bact_Sigma-Reg"/>
</dbReference>
<dbReference type="PANTHER" id="PTHR43156:SF2">
    <property type="entry name" value="STAGE II SPORULATION PROTEIN E"/>
    <property type="match status" value="1"/>
</dbReference>
<dbReference type="AlphaFoldDB" id="A0A4R9LN79"/>
<accession>A0A4R9LN79</accession>
<keyword evidence="5" id="KW-1185">Reference proteome</keyword>
<keyword evidence="2" id="KW-0472">Membrane</keyword>
<dbReference type="GO" id="GO:0016791">
    <property type="term" value="F:phosphatase activity"/>
    <property type="evidence" value="ECO:0007669"/>
    <property type="project" value="TreeGrafter"/>
</dbReference>
<keyword evidence="2" id="KW-1133">Transmembrane helix</keyword>
<evidence type="ECO:0000313" key="5">
    <source>
        <dbReference type="Proteomes" id="UP000298264"/>
    </source>
</evidence>
<dbReference type="SUPFAM" id="SSF81606">
    <property type="entry name" value="PP2C-like"/>
    <property type="match status" value="1"/>
</dbReference>
<dbReference type="InterPro" id="IPR001932">
    <property type="entry name" value="PPM-type_phosphatase-like_dom"/>
</dbReference>
<protein>
    <submittedName>
        <fullName evidence="4">HAMP domain-containing protein</fullName>
    </submittedName>
</protein>
<dbReference type="Gene3D" id="6.10.340.10">
    <property type="match status" value="1"/>
</dbReference>
<gene>
    <name evidence="4" type="ORF">EHS11_15605</name>
</gene>
<feature type="transmembrane region" description="Helical" evidence="2">
    <location>
        <begin position="12"/>
        <end position="36"/>
    </location>
</feature>
<keyword evidence="2" id="KW-0812">Transmembrane</keyword>
<feature type="domain" description="HAMP" evidence="3">
    <location>
        <begin position="204"/>
        <end position="258"/>
    </location>
</feature>
<dbReference type="OrthoDB" id="9802500at2"/>
<dbReference type="SMART" id="SM00331">
    <property type="entry name" value="PP2C_SIG"/>
    <property type="match status" value="1"/>
</dbReference>
<keyword evidence="1" id="KW-0378">Hydrolase</keyword>
<evidence type="ECO:0000313" key="4">
    <source>
        <dbReference type="EMBL" id="TGN08333.1"/>
    </source>
</evidence>
<dbReference type="PANTHER" id="PTHR43156">
    <property type="entry name" value="STAGE II SPORULATION PROTEIN E-RELATED"/>
    <property type="match status" value="1"/>
</dbReference>
<name>A0A4R9LN79_9LEPT</name>
<comment type="caution">
    <text evidence="4">The sequence shown here is derived from an EMBL/GenBank/DDBJ whole genome shotgun (WGS) entry which is preliminary data.</text>
</comment>
<evidence type="ECO:0000256" key="2">
    <source>
        <dbReference type="SAM" id="Phobius"/>
    </source>
</evidence>
<feature type="transmembrane region" description="Helical" evidence="2">
    <location>
        <begin position="180"/>
        <end position="203"/>
    </location>
</feature>
<dbReference type="CDD" id="cd06225">
    <property type="entry name" value="HAMP"/>
    <property type="match status" value="1"/>
</dbReference>
<organism evidence="4 5">
    <name type="scientific">Leptospira ilyithenensis</name>
    <dbReference type="NCBI Taxonomy" id="2484901"/>
    <lineage>
        <taxon>Bacteria</taxon>
        <taxon>Pseudomonadati</taxon>
        <taxon>Spirochaetota</taxon>
        <taxon>Spirochaetia</taxon>
        <taxon>Leptospirales</taxon>
        <taxon>Leptospiraceae</taxon>
        <taxon>Leptospira</taxon>
    </lineage>
</organism>
<dbReference type="RefSeq" id="WP_135765284.1">
    <property type="nucleotide sequence ID" value="NZ_RQHV01000061.1"/>
</dbReference>
<dbReference type="InterPro" id="IPR036457">
    <property type="entry name" value="PPM-type-like_dom_sf"/>
</dbReference>
<dbReference type="PROSITE" id="PS50885">
    <property type="entry name" value="HAMP"/>
    <property type="match status" value="1"/>
</dbReference>
<dbReference type="Pfam" id="PF00672">
    <property type="entry name" value="HAMP"/>
    <property type="match status" value="1"/>
</dbReference>
<evidence type="ECO:0000256" key="1">
    <source>
        <dbReference type="ARBA" id="ARBA00022801"/>
    </source>
</evidence>
<reference evidence="4" key="1">
    <citation type="journal article" date="2019" name="PLoS Negl. Trop. Dis.">
        <title>Revisiting the worldwide diversity of Leptospira species in the environment.</title>
        <authorList>
            <person name="Vincent A.T."/>
            <person name="Schiettekatte O."/>
            <person name="Bourhy P."/>
            <person name="Veyrier F.J."/>
            <person name="Picardeau M."/>
        </authorList>
    </citation>
    <scope>NUCLEOTIDE SEQUENCE [LARGE SCALE GENOMIC DNA]</scope>
    <source>
        <strain evidence="4">201400974</strain>
    </source>
</reference>
<sequence>MTKSKIKTTNSLRFKIGLFYSLLALLNIIFFTVMIFENQSDLLLKNFQFQSENLANTILADLQNIGITEERDEVFEVFRKTLKLYDIEKFLIFQQDGKVWLQEPFTSEPTVQVSESLLRKSKDVSADKEGSLFKSRYNLDLNEKDFTVDFLLPIHSRTGEEIFLFTHFNIASIQERLKQLYIQVAYAVVWGVVFHLIFAILVYRAIFRRVDILDSASKKMAMGELKTRIEWNFKNEDELDNLGRSFNGMAEEIETKVNTITKLNDEIGQELQIGKEVQELFLPSNKKYKKFKIGKLYRPMREVSGDIYQYFHFEEEKENSESYCFFLADASGHGVSAALVTVVMAMSLQSIVKENHSPIHAINSLGEVIANRLQASFFATGVFVVFNEPGKVKFVNAGHNAPFIIRPSTKEVRYIDSSGPPLGMGDDIQYSLDEFSVEPGDKIILYTDGVVETPVKEGGLFGLERFVEIVLNHIDDSNSEIVEKAMEELELAHEEYKDDVTMIIIEVPE</sequence>
<dbReference type="InterPro" id="IPR003660">
    <property type="entry name" value="HAMP_dom"/>
</dbReference>
<dbReference type="EMBL" id="RQHV01000061">
    <property type="protein sequence ID" value="TGN08333.1"/>
    <property type="molecule type" value="Genomic_DNA"/>
</dbReference>
<dbReference type="Gene3D" id="3.60.40.10">
    <property type="entry name" value="PPM-type phosphatase domain"/>
    <property type="match status" value="1"/>
</dbReference>